<organism evidence="1 2">
    <name type="scientific">Xanthomonas bromi</name>
    <dbReference type="NCBI Taxonomy" id="56449"/>
    <lineage>
        <taxon>Bacteria</taxon>
        <taxon>Pseudomonadati</taxon>
        <taxon>Pseudomonadota</taxon>
        <taxon>Gammaproteobacteria</taxon>
        <taxon>Lysobacterales</taxon>
        <taxon>Lysobacteraceae</taxon>
        <taxon>Xanthomonas</taxon>
    </lineage>
</organism>
<protein>
    <submittedName>
        <fullName evidence="1">Uncharacterized protein</fullName>
    </submittedName>
</protein>
<proteinExistence type="predicted"/>
<sequence length="163" mass="17434">MLKPNEEARVERRDGQVVGPYKAKFAGSTIIIADQMADVEAGDTVLRRLPNGKDERSVVTEATFFDQGITGIGAHYQVKFRKGGESTAQRPSHNITISGAQSIQIGDYNVQNIANSFDTLVKMIESSNAPPQEKEEAKSLISQLLQHPAVVAIIGGLAGGTVG</sequence>
<accession>A0ABX5BJR0</accession>
<reference evidence="1 2" key="1">
    <citation type="submission" date="2016-08" db="EMBL/GenBank/DDBJ databases">
        <title>Evolution of the type three secretion system and type three effector repertoires in Xanthomonas.</title>
        <authorList>
            <person name="Merda D."/>
            <person name="Briand M."/>
            <person name="Bosis E."/>
            <person name="Rousseau C."/>
            <person name="Portier P."/>
            <person name="Jacques M.-A."/>
            <person name="Fischer-Le Saux M."/>
        </authorList>
    </citation>
    <scope>NUCLEOTIDE SEQUENCE [LARGE SCALE GENOMIC DNA]</scope>
    <source>
        <strain evidence="1 2">CFBP1976</strain>
    </source>
</reference>
<comment type="caution">
    <text evidence="1">The sequence shown here is derived from an EMBL/GenBank/DDBJ whole genome shotgun (WGS) entry which is preliminary data.</text>
</comment>
<name>A0ABX5BJR0_9XANT</name>
<dbReference type="EMBL" id="MDCE01000054">
    <property type="protein sequence ID" value="PPV04792.1"/>
    <property type="molecule type" value="Genomic_DNA"/>
</dbReference>
<dbReference type="Proteomes" id="UP000239710">
    <property type="component" value="Unassembled WGS sequence"/>
</dbReference>
<evidence type="ECO:0000313" key="2">
    <source>
        <dbReference type="Proteomes" id="UP000239710"/>
    </source>
</evidence>
<evidence type="ECO:0000313" key="1">
    <source>
        <dbReference type="EMBL" id="PPV04792.1"/>
    </source>
</evidence>
<keyword evidence="2" id="KW-1185">Reference proteome</keyword>
<gene>
    <name evidence="1" type="ORF">XbrCFBP1976_20495</name>
</gene>